<keyword evidence="1" id="KW-0812">Transmembrane</keyword>
<sequence>MAIELPSEVVGTAIGALVYSFLALILNGLVIWLTWSHQERVSYIALISYILFLSTATCIASQLHFYVDFKDVMTAQWRAAEANPKNPEMIISNGAVGVDLGLWYFRQYAFSAAAMLVCFWAFALLQSVYGWSAKPHLKTLLDRINAVGKIVSFTLPILTICLLQVKAIQKSLGAFMFLANFVLMISLAFGAILMLGILARYVQSRRQLVTWSVKYGNSSSNNSSLPNRASSYQQKSSGIYDRWLMTRFTVAFIVLSIFELTNMLFQFTGMSNSNKDAASASPDYSVERAKETTVLFLPGPAPSYLLFIVFGTTTPFRKYMYATFVPKRWHRIPDGEERPRRTSILSPKLSSISTGRSRSMVLPSPSSTQQHIAIQLADLEKGRNVPPPSNTSDDTLPMLPLMKPTYHRTHVRRMTG</sequence>
<name>A0ABR2UYU0_9PEZI</name>
<proteinExistence type="predicted"/>
<keyword evidence="1" id="KW-0472">Membrane</keyword>
<feature type="transmembrane region" description="Helical" evidence="1">
    <location>
        <begin position="244"/>
        <end position="265"/>
    </location>
</feature>
<gene>
    <name evidence="2" type="ORF">SUNI508_06863</name>
</gene>
<reference evidence="2 3" key="1">
    <citation type="journal article" date="2024" name="J. Plant Pathol.">
        <title>Sequence and assembly of the genome of Seiridium unicorne, isolate CBS 538.82, causal agent of cypress canker disease.</title>
        <authorList>
            <person name="Scali E."/>
            <person name="Rocca G.D."/>
            <person name="Danti R."/>
            <person name="Garbelotto M."/>
            <person name="Barberini S."/>
            <person name="Baroncelli R."/>
            <person name="Emiliani G."/>
        </authorList>
    </citation>
    <scope>NUCLEOTIDE SEQUENCE [LARGE SCALE GENOMIC DNA]</scope>
    <source>
        <strain evidence="2 3">BM-138-508</strain>
    </source>
</reference>
<feature type="transmembrane region" description="Helical" evidence="1">
    <location>
        <begin position="174"/>
        <end position="198"/>
    </location>
</feature>
<feature type="transmembrane region" description="Helical" evidence="1">
    <location>
        <begin position="12"/>
        <end position="34"/>
    </location>
</feature>
<dbReference type="EMBL" id="JARVKF010000279">
    <property type="protein sequence ID" value="KAK9419857.1"/>
    <property type="molecule type" value="Genomic_DNA"/>
</dbReference>
<protein>
    <submittedName>
        <fullName evidence="2">Glycoside hydrolase</fullName>
    </submittedName>
</protein>
<evidence type="ECO:0000256" key="1">
    <source>
        <dbReference type="SAM" id="Phobius"/>
    </source>
</evidence>
<feature type="transmembrane region" description="Helical" evidence="1">
    <location>
        <begin position="46"/>
        <end position="67"/>
    </location>
</feature>
<dbReference type="GO" id="GO:0016787">
    <property type="term" value="F:hydrolase activity"/>
    <property type="evidence" value="ECO:0007669"/>
    <property type="project" value="UniProtKB-KW"/>
</dbReference>
<evidence type="ECO:0000313" key="2">
    <source>
        <dbReference type="EMBL" id="KAK9419857.1"/>
    </source>
</evidence>
<accession>A0ABR2UYU0</accession>
<dbReference type="Proteomes" id="UP001408356">
    <property type="component" value="Unassembled WGS sequence"/>
</dbReference>
<keyword evidence="2" id="KW-0378">Hydrolase</keyword>
<evidence type="ECO:0000313" key="3">
    <source>
        <dbReference type="Proteomes" id="UP001408356"/>
    </source>
</evidence>
<keyword evidence="3" id="KW-1185">Reference proteome</keyword>
<keyword evidence="1" id="KW-1133">Transmembrane helix</keyword>
<feature type="transmembrane region" description="Helical" evidence="1">
    <location>
        <begin position="150"/>
        <end position="168"/>
    </location>
</feature>
<organism evidence="2 3">
    <name type="scientific">Seiridium unicorne</name>
    <dbReference type="NCBI Taxonomy" id="138068"/>
    <lineage>
        <taxon>Eukaryota</taxon>
        <taxon>Fungi</taxon>
        <taxon>Dikarya</taxon>
        <taxon>Ascomycota</taxon>
        <taxon>Pezizomycotina</taxon>
        <taxon>Sordariomycetes</taxon>
        <taxon>Xylariomycetidae</taxon>
        <taxon>Amphisphaeriales</taxon>
        <taxon>Sporocadaceae</taxon>
        <taxon>Seiridium</taxon>
    </lineage>
</organism>
<feature type="transmembrane region" description="Helical" evidence="1">
    <location>
        <begin position="108"/>
        <end position="129"/>
    </location>
</feature>
<comment type="caution">
    <text evidence="2">The sequence shown here is derived from an EMBL/GenBank/DDBJ whole genome shotgun (WGS) entry which is preliminary data.</text>
</comment>